<feature type="domain" description="Phosphatidic acid phosphatase type 2/haloperoxidase" evidence="2">
    <location>
        <begin position="91"/>
        <end position="207"/>
    </location>
</feature>
<dbReference type="PANTHER" id="PTHR14969:SF13">
    <property type="entry name" value="AT30094P"/>
    <property type="match status" value="1"/>
</dbReference>
<dbReference type="CDD" id="cd03392">
    <property type="entry name" value="PAP2_like_2"/>
    <property type="match status" value="1"/>
</dbReference>
<dbReference type="SMART" id="SM00014">
    <property type="entry name" value="acidPPc"/>
    <property type="match status" value="1"/>
</dbReference>
<name>A0A1L7CIV5_CORFL</name>
<evidence type="ECO:0000256" key="1">
    <source>
        <dbReference type="SAM" id="Phobius"/>
    </source>
</evidence>
<dbReference type="KEGG" id="cfc:CFLV_00190"/>
<protein>
    <recommendedName>
        <fullName evidence="2">Phosphatidic acid phosphatase type 2/haloperoxidase domain-containing protein</fullName>
    </recommendedName>
</protein>
<dbReference type="Pfam" id="PF01569">
    <property type="entry name" value="PAP2"/>
    <property type="match status" value="1"/>
</dbReference>
<organism evidence="3 4">
    <name type="scientific">Corynebacterium flavescens</name>
    <dbReference type="NCBI Taxonomy" id="28028"/>
    <lineage>
        <taxon>Bacteria</taxon>
        <taxon>Bacillati</taxon>
        <taxon>Actinomycetota</taxon>
        <taxon>Actinomycetes</taxon>
        <taxon>Mycobacteriales</taxon>
        <taxon>Corynebacteriaceae</taxon>
        <taxon>Corynebacterium</taxon>
    </lineage>
</organism>
<dbReference type="SUPFAM" id="SSF48317">
    <property type="entry name" value="Acid phosphatase/Vanadium-dependent haloperoxidase"/>
    <property type="match status" value="1"/>
</dbReference>
<dbReference type="EMBL" id="CP009246">
    <property type="protein sequence ID" value="APT85786.1"/>
    <property type="molecule type" value="Genomic_DNA"/>
</dbReference>
<evidence type="ECO:0000259" key="2">
    <source>
        <dbReference type="SMART" id="SM00014"/>
    </source>
</evidence>
<keyword evidence="1" id="KW-0812">Transmembrane</keyword>
<dbReference type="STRING" id="28028.CFLV_00190"/>
<gene>
    <name evidence="3" type="ORF">CFLV_00190</name>
</gene>
<evidence type="ECO:0000313" key="3">
    <source>
        <dbReference type="EMBL" id="APT85786.1"/>
    </source>
</evidence>
<reference evidence="3 4" key="1">
    <citation type="submission" date="2014-08" db="EMBL/GenBank/DDBJ databases">
        <title>Complete genome sequence of Corynebacterium flavescens OJ8(T)(=DSM 20296(T)), isolated from cheese.</title>
        <authorList>
            <person name="Ruckert C."/>
            <person name="Albersmeier A."/>
            <person name="Winkler A."/>
            <person name="Kalinowski J."/>
        </authorList>
    </citation>
    <scope>NUCLEOTIDE SEQUENCE [LARGE SCALE GENOMIC DNA]</scope>
    <source>
        <strain evidence="3 4">OJ8</strain>
    </source>
</reference>
<feature type="transmembrane region" description="Helical" evidence="1">
    <location>
        <begin position="58"/>
        <end position="78"/>
    </location>
</feature>
<feature type="transmembrane region" description="Helical" evidence="1">
    <location>
        <begin position="162"/>
        <end position="180"/>
    </location>
</feature>
<keyword evidence="4" id="KW-1185">Reference proteome</keyword>
<keyword evidence="1" id="KW-0472">Membrane</keyword>
<feature type="transmembrane region" description="Helical" evidence="1">
    <location>
        <begin position="90"/>
        <end position="109"/>
    </location>
</feature>
<dbReference type="Proteomes" id="UP000185479">
    <property type="component" value="Chromosome"/>
</dbReference>
<dbReference type="Gene3D" id="1.20.144.10">
    <property type="entry name" value="Phosphatidic acid phosphatase type 2/haloperoxidase"/>
    <property type="match status" value="1"/>
</dbReference>
<feature type="transmembrane region" description="Helical" evidence="1">
    <location>
        <begin position="129"/>
        <end position="150"/>
    </location>
</feature>
<feature type="transmembrane region" description="Helical" evidence="1">
    <location>
        <begin position="192"/>
        <end position="210"/>
    </location>
</feature>
<dbReference type="InterPro" id="IPR000326">
    <property type="entry name" value="PAP2/HPO"/>
</dbReference>
<evidence type="ECO:0000313" key="4">
    <source>
        <dbReference type="Proteomes" id="UP000185479"/>
    </source>
</evidence>
<dbReference type="PANTHER" id="PTHR14969">
    <property type="entry name" value="SPHINGOSINE-1-PHOSPHATE PHOSPHOHYDROLASE"/>
    <property type="match status" value="1"/>
</dbReference>
<accession>A0A1L7CIV5</accession>
<keyword evidence="1" id="KW-1133">Transmembrane helix</keyword>
<proteinExistence type="predicted"/>
<dbReference type="InterPro" id="IPR036938">
    <property type="entry name" value="PAP2/HPO_sf"/>
</dbReference>
<sequence>MPPASRCGLGLVALVLYGLLWTGWSQEWPWVEKIDDGALDYFLALALSHGWWVPLWDGLSTVFAPGLWRLLIVLPVLWECWRHRYRVAAFLALSVWGSGLLSMSAKAVADRHRPFTQLVEADGSSFPSGHALGMLVVIGALLLAYSRLLGPRLLGSRLGARARWAVIGAGIIVVALVGIARVALNVHHPSDVLAGWLLGAVWLGACAWLFPPNQRGRKTESTR</sequence>
<dbReference type="AlphaFoldDB" id="A0A1L7CIV5"/>